<dbReference type="RefSeq" id="WP_014786892.1">
    <property type="nucleotide sequence ID" value="NC_018014.1"/>
</dbReference>
<sequence length="126" mass="14774">MFKIVRNYLFWSYERGSFHYDVMVTMVLLFIFVSPRFINFRDKPVYNLPSQIVVENNGAGELIYQVKQTDVDQSLKKVGGSDPEQRTRRALRRLIEPIAGDVLVERYETIRGTDGSVQAYRVWAHR</sequence>
<reference evidence="2 3" key="1">
    <citation type="submission" date="2012-06" db="EMBL/GenBank/DDBJ databases">
        <title>Complete genome of Terriglobus roseus DSM 18391.</title>
        <authorList>
            <consortium name="US DOE Joint Genome Institute (JGI-PGF)"/>
            <person name="Lucas S."/>
            <person name="Copeland A."/>
            <person name="Lapidus A."/>
            <person name="Glavina del Rio T."/>
            <person name="Dalin E."/>
            <person name="Tice H."/>
            <person name="Bruce D."/>
            <person name="Goodwin L."/>
            <person name="Pitluck S."/>
            <person name="Peters L."/>
            <person name="Mikhailova N."/>
            <person name="Munk A.C.C."/>
            <person name="Kyrpides N."/>
            <person name="Mavromatis K."/>
            <person name="Ivanova N."/>
            <person name="Brettin T."/>
            <person name="Detter J.C."/>
            <person name="Han C."/>
            <person name="Larimer F."/>
            <person name="Land M."/>
            <person name="Hauser L."/>
            <person name="Markowitz V."/>
            <person name="Cheng J.-F."/>
            <person name="Hugenholtz P."/>
            <person name="Woyke T."/>
            <person name="Wu D."/>
            <person name="Brambilla E."/>
            <person name="Klenk H.-P."/>
            <person name="Eisen J.A."/>
        </authorList>
    </citation>
    <scope>NUCLEOTIDE SEQUENCE [LARGE SCALE GENOMIC DNA]</scope>
    <source>
        <strain evidence="3">DSM 18391 / NRRL B-41598 / KBS 63</strain>
    </source>
</reference>
<dbReference type="eggNOG" id="ENOG5032YTR">
    <property type="taxonomic scope" value="Bacteria"/>
</dbReference>
<dbReference type="STRING" id="926566.Terro_3416"/>
<dbReference type="Proteomes" id="UP000006056">
    <property type="component" value="Chromosome"/>
</dbReference>
<gene>
    <name evidence="2" type="ordered locus">Terro_3416</name>
</gene>
<dbReference type="OrthoDB" id="119540at2"/>
<keyword evidence="1" id="KW-0812">Transmembrane</keyword>
<organism evidence="2 3">
    <name type="scientific">Terriglobus roseus (strain DSM 18391 / NRRL B-41598 / KBS 63)</name>
    <dbReference type="NCBI Taxonomy" id="926566"/>
    <lineage>
        <taxon>Bacteria</taxon>
        <taxon>Pseudomonadati</taxon>
        <taxon>Acidobacteriota</taxon>
        <taxon>Terriglobia</taxon>
        <taxon>Terriglobales</taxon>
        <taxon>Acidobacteriaceae</taxon>
        <taxon>Terriglobus</taxon>
    </lineage>
</organism>
<dbReference type="EMBL" id="CP003379">
    <property type="protein sequence ID" value="AFL89631.1"/>
    <property type="molecule type" value="Genomic_DNA"/>
</dbReference>
<name>I3ZK63_TERRK</name>
<evidence type="ECO:0000256" key="1">
    <source>
        <dbReference type="SAM" id="Phobius"/>
    </source>
</evidence>
<keyword evidence="1" id="KW-0472">Membrane</keyword>
<keyword evidence="3" id="KW-1185">Reference proteome</keyword>
<dbReference type="HOGENOM" id="CLU_2021694_0_0_0"/>
<proteinExistence type="predicted"/>
<accession>I3ZK63</accession>
<protein>
    <submittedName>
        <fullName evidence="2">Uncharacterized protein</fullName>
    </submittedName>
</protein>
<feature type="transmembrane region" description="Helical" evidence="1">
    <location>
        <begin position="20"/>
        <end position="38"/>
    </location>
</feature>
<evidence type="ECO:0000313" key="3">
    <source>
        <dbReference type="Proteomes" id="UP000006056"/>
    </source>
</evidence>
<dbReference type="AlphaFoldDB" id="I3ZK63"/>
<evidence type="ECO:0000313" key="2">
    <source>
        <dbReference type="EMBL" id="AFL89631.1"/>
    </source>
</evidence>
<dbReference type="KEGG" id="trs:Terro_3416"/>
<keyword evidence="1" id="KW-1133">Transmembrane helix</keyword>